<evidence type="ECO:0000256" key="3">
    <source>
        <dbReference type="ARBA" id="ARBA00023004"/>
    </source>
</evidence>
<evidence type="ECO:0000256" key="2">
    <source>
        <dbReference type="ARBA" id="ARBA00022723"/>
    </source>
</evidence>
<dbReference type="InterPro" id="IPR009056">
    <property type="entry name" value="Cyt_c-like_dom"/>
</dbReference>
<organism evidence="6 7">
    <name type="scientific">Thalassovita aquimarina</name>
    <dbReference type="NCBI Taxonomy" id="2785917"/>
    <lineage>
        <taxon>Bacteria</taxon>
        <taxon>Pseudomonadati</taxon>
        <taxon>Pseudomonadota</taxon>
        <taxon>Alphaproteobacteria</taxon>
        <taxon>Rhodobacterales</taxon>
        <taxon>Roseobacteraceae</taxon>
        <taxon>Thalassovita</taxon>
    </lineage>
</organism>
<dbReference type="EMBL" id="JADMKU010000001">
    <property type="protein sequence ID" value="MBR9649811.1"/>
    <property type="molecule type" value="Genomic_DNA"/>
</dbReference>
<comment type="caution">
    <text evidence="6">The sequence shown here is derived from an EMBL/GenBank/DDBJ whole genome shotgun (WGS) entry which is preliminary data.</text>
</comment>
<evidence type="ECO:0000256" key="4">
    <source>
        <dbReference type="PROSITE-ProRule" id="PRU00433"/>
    </source>
</evidence>
<accession>A0ABS5HLX8</accession>
<reference evidence="6 7" key="1">
    <citation type="journal article" date="2021" name="Arch. Microbiol.">
        <title>Thalassobius aquimarinus sp. nov., isolated from the Sea of Japan seashore.</title>
        <authorList>
            <person name="Kurilenko V.V."/>
            <person name="Romanenko L.A."/>
            <person name="Chernysheva N.Y."/>
            <person name="Velansky P.V."/>
            <person name="Tekutyeva L.A."/>
            <person name="Isaeva M.P."/>
            <person name="Mikhailov V.V."/>
        </authorList>
    </citation>
    <scope>NUCLEOTIDE SEQUENCE [LARGE SCALE GENOMIC DNA]</scope>
    <source>
        <strain evidence="6 7">KMM 8518</strain>
    </source>
</reference>
<gene>
    <name evidence="6" type="ORF">IT775_01580</name>
</gene>
<dbReference type="InterPro" id="IPR036909">
    <property type="entry name" value="Cyt_c-like_dom_sf"/>
</dbReference>
<dbReference type="InterPro" id="IPR051459">
    <property type="entry name" value="Cytochrome_c-type_DH"/>
</dbReference>
<keyword evidence="2 4" id="KW-0479">Metal-binding</keyword>
<feature type="domain" description="Cytochrome c" evidence="5">
    <location>
        <begin position="38"/>
        <end position="146"/>
    </location>
</feature>
<dbReference type="SUPFAM" id="SSF46626">
    <property type="entry name" value="Cytochrome c"/>
    <property type="match status" value="2"/>
</dbReference>
<sequence length="296" mass="31543">MFKVAGYVAFAMLLAGAAFWWITTPERVRENDIAGLAGDAVRGEAAFWAGGCASCHSAPGAEGDERLVLSGGRAFASDFGTFYAPNISPDPVYGIGDWQAADLVNAMRHGTAPGGDHYYPAFPYTSYARASLQDMVDLWAFLQTLPASTVPDTPHEVGFPFSLRRLLGGWKFLFTGPDQVVAGDLPPEAARGRTLAEGLGHCGECHSPRNALGGIDYTRWLAGAPNPSGKGRIPNITPGKLDWSVADLVEYFTSGFTPDYDSAGGEMAEVVQNLAKLPIEDRRAIAAYLKAVPAVE</sequence>
<evidence type="ECO:0000313" key="7">
    <source>
        <dbReference type="Proteomes" id="UP001195941"/>
    </source>
</evidence>
<evidence type="ECO:0000259" key="5">
    <source>
        <dbReference type="PROSITE" id="PS51007"/>
    </source>
</evidence>
<proteinExistence type="predicted"/>
<evidence type="ECO:0000256" key="1">
    <source>
        <dbReference type="ARBA" id="ARBA00022617"/>
    </source>
</evidence>
<dbReference type="PROSITE" id="PS51007">
    <property type="entry name" value="CYTC"/>
    <property type="match status" value="2"/>
</dbReference>
<dbReference type="PANTHER" id="PTHR35008:SF8">
    <property type="entry name" value="ALCOHOL DEHYDROGENASE CYTOCHROME C SUBUNIT"/>
    <property type="match status" value="1"/>
</dbReference>
<keyword evidence="1 4" id="KW-0349">Heme</keyword>
<keyword evidence="3 4" id="KW-0408">Iron</keyword>
<name>A0ABS5HLX8_9RHOB</name>
<dbReference type="Proteomes" id="UP001195941">
    <property type="component" value="Unassembled WGS sequence"/>
</dbReference>
<dbReference type="Gene3D" id="1.10.760.10">
    <property type="entry name" value="Cytochrome c-like domain"/>
    <property type="match status" value="1"/>
</dbReference>
<feature type="domain" description="Cytochrome c" evidence="5">
    <location>
        <begin position="187"/>
        <end position="293"/>
    </location>
</feature>
<dbReference type="RefSeq" id="WP_212699306.1">
    <property type="nucleotide sequence ID" value="NZ_JADMKU010000001.1"/>
</dbReference>
<dbReference type="Pfam" id="PF00034">
    <property type="entry name" value="Cytochrom_C"/>
    <property type="match status" value="1"/>
</dbReference>
<dbReference type="PANTHER" id="PTHR35008">
    <property type="entry name" value="BLL4482 PROTEIN-RELATED"/>
    <property type="match status" value="1"/>
</dbReference>
<keyword evidence="7" id="KW-1185">Reference proteome</keyword>
<protein>
    <submittedName>
        <fullName evidence="6">Cytochrome c</fullName>
    </submittedName>
</protein>
<evidence type="ECO:0000313" key="6">
    <source>
        <dbReference type="EMBL" id="MBR9649811.1"/>
    </source>
</evidence>